<dbReference type="InterPro" id="IPR017930">
    <property type="entry name" value="Myb_dom"/>
</dbReference>
<keyword evidence="7" id="KW-1185">Reference proteome</keyword>
<dbReference type="InterPro" id="IPR050560">
    <property type="entry name" value="MYB_TF"/>
</dbReference>
<dbReference type="InterPro" id="IPR001005">
    <property type="entry name" value="SANT/Myb"/>
</dbReference>
<dbReference type="PANTHER" id="PTHR45614">
    <property type="entry name" value="MYB PROTEIN-RELATED"/>
    <property type="match status" value="1"/>
</dbReference>
<evidence type="ECO:0000259" key="4">
    <source>
        <dbReference type="PROSITE" id="PS50090"/>
    </source>
</evidence>
<dbReference type="PROSITE" id="PS51294">
    <property type="entry name" value="HTH_MYB"/>
    <property type="match status" value="2"/>
</dbReference>
<evidence type="ECO:0000313" key="7">
    <source>
        <dbReference type="Proteomes" id="UP001341840"/>
    </source>
</evidence>
<evidence type="ECO:0000259" key="5">
    <source>
        <dbReference type="PROSITE" id="PS51294"/>
    </source>
</evidence>
<dbReference type="Proteomes" id="UP001341840">
    <property type="component" value="Unassembled WGS sequence"/>
</dbReference>
<sequence>MKNNVKIVGRNPKKGSSSSESLIKGQWSPEEDRKLEKLVKQHGIRKWSQIAEKLEGRAGKQCRERWHNHLRPDIKKDGWSEEEERILVETHAKVGNRWAEIAKRIPGRTENSIKNHWNATKRRQNSRRKNKKPSSSSTNSNNNGKPQSSILQDYIRSKTLIGTNNITSPITTTTTTTAITSESESITNNSDDNNNPYYSSPAIIAESYDDELLFMQQLFKENNNHVVNGDGVVKNTNNGECGDGFVPSSNYYHPPIPWNIHNPLNNNNCYLDSDLYISQLMNNGGATSSPSSSLCNDQRAYEKNHNMDFDELVVKIQDCSDVKKREMDLLELVSTHNQF</sequence>
<feature type="compositionally biased region" description="Basic residues" evidence="3">
    <location>
        <begin position="119"/>
        <end position="132"/>
    </location>
</feature>
<evidence type="ECO:0000313" key="6">
    <source>
        <dbReference type="EMBL" id="MED6126993.1"/>
    </source>
</evidence>
<dbReference type="CDD" id="cd00167">
    <property type="entry name" value="SANT"/>
    <property type="match status" value="2"/>
</dbReference>
<organism evidence="6 7">
    <name type="scientific">Stylosanthes scabra</name>
    <dbReference type="NCBI Taxonomy" id="79078"/>
    <lineage>
        <taxon>Eukaryota</taxon>
        <taxon>Viridiplantae</taxon>
        <taxon>Streptophyta</taxon>
        <taxon>Embryophyta</taxon>
        <taxon>Tracheophyta</taxon>
        <taxon>Spermatophyta</taxon>
        <taxon>Magnoliopsida</taxon>
        <taxon>eudicotyledons</taxon>
        <taxon>Gunneridae</taxon>
        <taxon>Pentapetalae</taxon>
        <taxon>rosids</taxon>
        <taxon>fabids</taxon>
        <taxon>Fabales</taxon>
        <taxon>Fabaceae</taxon>
        <taxon>Papilionoideae</taxon>
        <taxon>50 kb inversion clade</taxon>
        <taxon>dalbergioids sensu lato</taxon>
        <taxon>Dalbergieae</taxon>
        <taxon>Pterocarpus clade</taxon>
        <taxon>Stylosanthes</taxon>
    </lineage>
</organism>
<keyword evidence="2" id="KW-0539">Nucleus</keyword>
<comment type="subcellular location">
    <subcellularLocation>
        <location evidence="1">Nucleus</location>
    </subcellularLocation>
</comment>
<feature type="region of interest" description="Disordered" evidence="3">
    <location>
        <begin position="1"/>
        <end position="28"/>
    </location>
</feature>
<gene>
    <name evidence="6" type="ORF">PIB30_083840</name>
</gene>
<accession>A0ABU6RT94</accession>
<feature type="domain" description="Myb-like" evidence="4">
    <location>
        <begin position="19"/>
        <end position="70"/>
    </location>
</feature>
<feature type="region of interest" description="Disordered" evidence="3">
    <location>
        <begin position="107"/>
        <end position="149"/>
    </location>
</feature>
<dbReference type="PROSITE" id="PS50090">
    <property type="entry name" value="MYB_LIKE"/>
    <property type="match status" value="2"/>
</dbReference>
<feature type="domain" description="HTH myb-type" evidence="5">
    <location>
        <begin position="75"/>
        <end position="125"/>
    </location>
</feature>
<feature type="compositionally biased region" description="Low complexity" evidence="3">
    <location>
        <begin position="133"/>
        <end position="143"/>
    </location>
</feature>
<feature type="domain" description="Myb-like" evidence="4">
    <location>
        <begin position="71"/>
        <end position="121"/>
    </location>
</feature>
<dbReference type="SUPFAM" id="SSF46689">
    <property type="entry name" value="Homeodomain-like"/>
    <property type="match status" value="1"/>
</dbReference>
<reference evidence="6 7" key="1">
    <citation type="journal article" date="2023" name="Plants (Basel)">
        <title>Bridging the Gap: Combining Genomics and Transcriptomics Approaches to Understand Stylosanthes scabra, an Orphan Legume from the Brazilian Caatinga.</title>
        <authorList>
            <person name="Ferreira-Neto J.R.C."/>
            <person name="da Silva M.D."/>
            <person name="Binneck E."/>
            <person name="de Melo N.F."/>
            <person name="da Silva R.H."/>
            <person name="de Melo A.L.T.M."/>
            <person name="Pandolfi V."/>
            <person name="Bustamante F.O."/>
            <person name="Brasileiro-Vidal A.C."/>
            <person name="Benko-Iseppon A.M."/>
        </authorList>
    </citation>
    <scope>NUCLEOTIDE SEQUENCE [LARGE SCALE GENOMIC DNA]</scope>
    <source>
        <tissue evidence="6">Leaves</tissue>
    </source>
</reference>
<evidence type="ECO:0000256" key="2">
    <source>
        <dbReference type="ARBA" id="ARBA00023242"/>
    </source>
</evidence>
<name>A0ABU6RT94_9FABA</name>
<dbReference type="EMBL" id="JASCZI010031548">
    <property type="protein sequence ID" value="MED6126993.1"/>
    <property type="molecule type" value="Genomic_DNA"/>
</dbReference>
<evidence type="ECO:0000256" key="1">
    <source>
        <dbReference type="ARBA" id="ARBA00004123"/>
    </source>
</evidence>
<feature type="domain" description="HTH myb-type" evidence="5">
    <location>
        <begin position="19"/>
        <end position="74"/>
    </location>
</feature>
<dbReference type="Gene3D" id="1.10.10.60">
    <property type="entry name" value="Homeodomain-like"/>
    <property type="match status" value="2"/>
</dbReference>
<dbReference type="PANTHER" id="PTHR45614:SF218">
    <property type="entry name" value="TRANSCRIPTION FACTOR MYB119-RELATED"/>
    <property type="match status" value="1"/>
</dbReference>
<proteinExistence type="predicted"/>
<dbReference type="Pfam" id="PF13921">
    <property type="entry name" value="Myb_DNA-bind_6"/>
    <property type="match status" value="1"/>
</dbReference>
<evidence type="ECO:0000256" key="3">
    <source>
        <dbReference type="SAM" id="MobiDB-lite"/>
    </source>
</evidence>
<feature type="compositionally biased region" description="Polar residues" evidence="3">
    <location>
        <begin position="109"/>
        <end position="118"/>
    </location>
</feature>
<protein>
    <submittedName>
        <fullName evidence="6">Uncharacterized protein</fullName>
    </submittedName>
</protein>
<dbReference type="SMART" id="SM00717">
    <property type="entry name" value="SANT"/>
    <property type="match status" value="2"/>
</dbReference>
<dbReference type="InterPro" id="IPR009057">
    <property type="entry name" value="Homeodomain-like_sf"/>
</dbReference>
<comment type="caution">
    <text evidence="6">The sequence shown here is derived from an EMBL/GenBank/DDBJ whole genome shotgun (WGS) entry which is preliminary data.</text>
</comment>